<feature type="domain" description="RNA-binding S4" evidence="2">
    <location>
        <begin position="181"/>
        <end position="241"/>
    </location>
</feature>
<dbReference type="CDD" id="cd00165">
    <property type="entry name" value="S4"/>
    <property type="match status" value="1"/>
</dbReference>
<dbReference type="RefSeq" id="WP_204707890.1">
    <property type="nucleotide sequence ID" value="NZ_JBHSZV010000013.1"/>
</dbReference>
<dbReference type="Proteomes" id="UP001596410">
    <property type="component" value="Unassembled WGS sequence"/>
</dbReference>
<dbReference type="InterPro" id="IPR040591">
    <property type="entry name" value="RqcP2_RBD"/>
</dbReference>
<organism evidence="3 4">
    <name type="scientific">Halobacillus seohaensis</name>
    <dbReference type="NCBI Taxonomy" id="447421"/>
    <lineage>
        <taxon>Bacteria</taxon>
        <taxon>Bacillati</taxon>
        <taxon>Bacillota</taxon>
        <taxon>Bacilli</taxon>
        <taxon>Bacillales</taxon>
        <taxon>Bacillaceae</taxon>
        <taxon>Halobacillus</taxon>
    </lineage>
</organism>
<evidence type="ECO:0000313" key="4">
    <source>
        <dbReference type="Proteomes" id="UP001596410"/>
    </source>
</evidence>
<dbReference type="InterPro" id="IPR036986">
    <property type="entry name" value="S4_RNA-bd_sf"/>
</dbReference>
<dbReference type="Pfam" id="PF01479">
    <property type="entry name" value="S4"/>
    <property type="match status" value="1"/>
</dbReference>
<accession>A0ABW2EJV7</accession>
<dbReference type="InterPro" id="IPR012677">
    <property type="entry name" value="Nucleotide-bd_a/b_plait_sf"/>
</dbReference>
<gene>
    <name evidence="3" type="ORF">ACFQIC_05355</name>
</gene>
<dbReference type="PANTHER" id="PTHR13633:SF3">
    <property type="entry name" value="MITOCHONDRIAL TRANSCRIPTION RESCUE FACTOR 1"/>
    <property type="match status" value="1"/>
</dbReference>
<proteinExistence type="predicted"/>
<reference evidence="4" key="1">
    <citation type="journal article" date="2019" name="Int. J. Syst. Evol. Microbiol.">
        <title>The Global Catalogue of Microorganisms (GCM) 10K type strain sequencing project: providing services to taxonomists for standard genome sequencing and annotation.</title>
        <authorList>
            <consortium name="The Broad Institute Genomics Platform"/>
            <consortium name="The Broad Institute Genome Sequencing Center for Infectious Disease"/>
            <person name="Wu L."/>
            <person name="Ma J."/>
        </authorList>
    </citation>
    <scope>NUCLEOTIDE SEQUENCE [LARGE SCALE GENOMIC DNA]</scope>
    <source>
        <strain evidence="4">CGMCC 4.1621</strain>
    </source>
</reference>
<evidence type="ECO:0000259" key="2">
    <source>
        <dbReference type="SMART" id="SM00363"/>
    </source>
</evidence>
<dbReference type="Gene3D" id="3.10.290.10">
    <property type="entry name" value="RNA-binding S4 domain"/>
    <property type="match status" value="1"/>
</dbReference>
<evidence type="ECO:0000313" key="3">
    <source>
        <dbReference type="EMBL" id="MFC7061284.1"/>
    </source>
</evidence>
<protein>
    <submittedName>
        <fullName evidence="3">RNA-binding protein</fullName>
    </submittedName>
</protein>
<dbReference type="Pfam" id="PF17774">
    <property type="entry name" value="YlmH_RBD"/>
    <property type="match status" value="1"/>
</dbReference>
<dbReference type="PROSITE" id="PS50889">
    <property type="entry name" value="S4"/>
    <property type="match status" value="1"/>
</dbReference>
<dbReference type="SMART" id="SM00363">
    <property type="entry name" value="S4"/>
    <property type="match status" value="1"/>
</dbReference>
<dbReference type="SUPFAM" id="SSF55174">
    <property type="entry name" value="Alpha-L RNA-binding motif"/>
    <property type="match status" value="1"/>
</dbReference>
<sequence length="257" mass="29867">MEIYQHFREEERPFIDQVLSIQTDVEMRFERKETDFLNPREQYIFSNIMGSQLDLKWEMYGGGDNSERKRAIVAPEYEMIEHQDFSIVLLEASFPEKFMSLEHRDVLGSFMSLGIKREKLGDLIVQDGVIHIVVATEISDYIRMNFTSVRKANVQFEEKPLSQILTSNESWLVRDTTLSSLRLDVLIKEVYNVSRKKASMFIEAGHVKVNFRSVENPSFQMEAGDLLSVRGKGRSCLKEIHGTTRKDKYRVTVAKLN</sequence>
<comment type="caution">
    <text evidence="3">The sequence shown here is derived from an EMBL/GenBank/DDBJ whole genome shotgun (WGS) entry which is preliminary data.</text>
</comment>
<dbReference type="Gene3D" id="3.30.1370.160">
    <property type="match status" value="1"/>
</dbReference>
<dbReference type="EMBL" id="JBHSZV010000013">
    <property type="protein sequence ID" value="MFC7061284.1"/>
    <property type="molecule type" value="Genomic_DNA"/>
</dbReference>
<name>A0ABW2EJV7_9BACI</name>
<dbReference type="InterPro" id="IPR002942">
    <property type="entry name" value="S4_RNA-bd"/>
</dbReference>
<keyword evidence="1" id="KW-0694">RNA-binding</keyword>
<dbReference type="Gene3D" id="3.30.70.330">
    <property type="match status" value="1"/>
</dbReference>
<keyword evidence="4" id="KW-1185">Reference proteome</keyword>
<dbReference type="PANTHER" id="PTHR13633">
    <property type="entry name" value="MITOCHONDRIAL TRANSCRIPTION RESCUE FACTOR 1"/>
    <property type="match status" value="1"/>
</dbReference>
<evidence type="ECO:0000256" key="1">
    <source>
        <dbReference type="PROSITE-ProRule" id="PRU00182"/>
    </source>
</evidence>